<reference evidence="3" key="1">
    <citation type="submission" date="2023-07" db="EMBL/GenBank/DDBJ databases">
        <title>30 novel species of actinomycetes from the DSMZ collection.</title>
        <authorList>
            <person name="Nouioui I."/>
        </authorList>
    </citation>
    <scope>NUCLEOTIDE SEQUENCE [LARGE SCALE GENOMIC DNA]</scope>
    <source>
        <strain evidence="3">DSM 44918</strain>
    </source>
</reference>
<dbReference type="InterPro" id="IPR050121">
    <property type="entry name" value="Cytochrome_P450_monoxygenase"/>
</dbReference>
<evidence type="ECO:0000313" key="3">
    <source>
        <dbReference type="Proteomes" id="UP001183420"/>
    </source>
</evidence>
<evidence type="ECO:0000313" key="2">
    <source>
        <dbReference type="EMBL" id="MDT0317393.1"/>
    </source>
</evidence>
<dbReference type="EMBL" id="JAVREM010000002">
    <property type="protein sequence ID" value="MDT0317393.1"/>
    <property type="molecule type" value="Genomic_DNA"/>
</dbReference>
<dbReference type="SUPFAM" id="SSF48264">
    <property type="entry name" value="Cytochrome P450"/>
    <property type="match status" value="1"/>
</dbReference>
<organism evidence="2 3">
    <name type="scientific">Streptomyces millisiae</name>
    <dbReference type="NCBI Taxonomy" id="3075542"/>
    <lineage>
        <taxon>Bacteria</taxon>
        <taxon>Bacillati</taxon>
        <taxon>Actinomycetota</taxon>
        <taxon>Actinomycetes</taxon>
        <taxon>Kitasatosporales</taxon>
        <taxon>Streptomycetaceae</taxon>
        <taxon>Streptomyces</taxon>
    </lineage>
</organism>
<accession>A0ABU2LII7</accession>
<dbReference type="PANTHER" id="PTHR24305:SF166">
    <property type="entry name" value="CYTOCHROME P450 12A4, MITOCHONDRIAL-RELATED"/>
    <property type="match status" value="1"/>
</dbReference>
<evidence type="ECO:0000256" key="1">
    <source>
        <dbReference type="ARBA" id="ARBA00010617"/>
    </source>
</evidence>
<dbReference type="PANTHER" id="PTHR24305">
    <property type="entry name" value="CYTOCHROME P450"/>
    <property type="match status" value="1"/>
</dbReference>
<dbReference type="Pfam" id="PF00067">
    <property type="entry name" value="p450"/>
    <property type="match status" value="1"/>
</dbReference>
<dbReference type="InterPro" id="IPR001128">
    <property type="entry name" value="Cyt_P450"/>
</dbReference>
<dbReference type="Proteomes" id="UP001183420">
    <property type="component" value="Unassembled WGS sequence"/>
</dbReference>
<comment type="similarity">
    <text evidence="1">Belongs to the cytochrome P450 family.</text>
</comment>
<protein>
    <submittedName>
        <fullName evidence="2">Cytochrome P450</fullName>
    </submittedName>
</protein>
<dbReference type="RefSeq" id="WP_311595372.1">
    <property type="nucleotide sequence ID" value="NZ_JAVREM010000002.1"/>
</dbReference>
<gene>
    <name evidence="2" type="ORF">RNC47_03450</name>
</gene>
<sequence>MTTTETTTLPGIRPADQARVVARVLLPAVAEGLVQRRSSVMALAERLRADRAAVDTLRELRERYGRGPLGLRVAGRSLALLLDPDDLARVLSESPEPFTPAVLEKRRALEQFQPHGSLISVGPERRERRRVNELALETERPLHDIAPAAVRRIREEALTVRKRAEATGLTWDVFAAGWWRSVRRLVLGDAARADRRITDSLAGLRTAANWSLLRPTRRRTRADFLRRLRRYAAQAGDDTLVGRLHGLDVAPGTDPVGQVPHWLFAFDAAGAATLRTLALLTGHPGRLAKSRAEFAGADLSRPHPLRYLRACVLDAVRLWPTTPLLLRESTLDTVWRGALVPAGTAFVAHTPYFHRVEVAGPYGDEFEPEIWLDGRAERDPALAPFSAGPARCPGENLVLLTASTWLAALLEDHSYRLDSPVRPRVGEPIPATLNHFPLRFTAQAGSALV</sequence>
<comment type="caution">
    <text evidence="2">The sequence shown here is derived from an EMBL/GenBank/DDBJ whole genome shotgun (WGS) entry which is preliminary data.</text>
</comment>
<dbReference type="InterPro" id="IPR036396">
    <property type="entry name" value="Cyt_P450_sf"/>
</dbReference>
<proteinExistence type="inferred from homology"/>
<keyword evidence="3" id="KW-1185">Reference proteome</keyword>
<dbReference type="Gene3D" id="1.10.630.10">
    <property type="entry name" value="Cytochrome P450"/>
    <property type="match status" value="1"/>
</dbReference>
<name>A0ABU2LII7_9ACTN</name>